<dbReference type="RefSeq" id="WP_124538452.1">
    <property type="nucleotide sequence ID" value="NZ_QUSW01000001.1"/>
</dbReference>
<organism evidence="2 3">
    <name type="scientific">Piscinibacter terrae</name>
    <dbReference type="NCBI Taxonomy" id="2496871"/>
    <lineage>
        <taxon>Bacteria</taxon>
        <taxon>Pseudomonadati</taxon>
        <taxon>Pseudomonadota</taxon>
        <taxon>Betaproteobacteria</taxon>
        <taxon>Burkholderiales</taxon>
        <taxon>Sphaerotilaceae</taxon>
        <taxon>Piscinibacter</taxon>
    </lineage>
</organism>
<dbReference type="SUPFAM" id="SSF53474">
    <property type="entry name" value="alpha/beta-Hydrolases"/>
    <property type="match status" value="1"/>
</dbReference>
<dbReference type="Gene3D" id="3.40.50.1820">
    <property type="entry name" value="alpha/beta hydrolase"/>
    <property type="match status" value="1"/>
</dbReference>
<comment type="caution">
    <text evidence="2">The sequence shown here is derived from an EMBL/GenBank/DDBJ whole genome shotgun (WGS) entry which is preliminary data.</text>
</comment>
<name>A0A3N7HVB9_9BURK</name>
<reference evidence="2 3" key="1">
    <citation type="submission" date="2018-08" db="EMBL/GenBank/DDBJ databases">
        <authorList>
            <person name="Khan S.A."/>
            <person name="Jeon C.O."/>
            <person name="Chun B.H."/>
            <person name="Jeong S.E."/>
        </authorList>
    </citation>
    <scope>NUCLEOTIDE SEQUENCE [LARGE SCALE GENOMIC DNA]</scope>
    <source>
        <strain evidence="2 3">S-16</strain>
    </source>
</reference>
<evidence type="ECO:0000313" key="2">
    <source>
        <dbReference type="EMBL" id="RQP25793.1"/>
    </source>
</evidence>
<dbReference type="InterPro" id="IPR000073">
    <property type="entry name" value="AB_hydrolase_1"/>
</dbReference>
<accession>A0A3N7HVB9</accession>
<proteinExistence type="predicted"/>
<protein>
    <submittedName>
        <fullName evidence="2">Alpha/beta fold hydrolase</fullName>
    </submittedName>
</protein>
<dbReference type="OrthoDB" id="6117067at2"/>
<evidence type="ECO:0000313" key="3">
    <source>
        <dbReference type="Proteomes" id="UP000267464"/>
    </source>
</evidence>
<dbReference type="AlphaFoldDB" id="A0A3N7HVB9"/>
<feature type="domain" description="AB hydrolase-1" evidence="1">
    <location>
        <begin position="6"/>
        <end position="239"/>
    </location>
</feature>
<dbReference type="Pfam" id="PF12697">
    <property type="entry name" value="Abhydrolase_6"/>
    <property type="match status" value="1"/>
</dbReference>
<evidence type="ECO:0000259" key="1">
    <source>
        <dbReference type="Pfam" id="PF12697"/>
    </source>
</evidence>
<keyword evidence="3" id="KW-1185">Reference proteome</keyword>
<sequence length="257" mass="28270">MAHDAIFIHSTGTGPFMWQRLQGLLPAGWTVHTPSNRGYPPFDGLPRGVPAGLDDDVESAWQQLPAGVKAVHLGGHSYGGLVALKMALQPRVPVKSLWLYEPVMYGALNHRLPQLRLDVAADVERLFSHPALRSLDVSNGGNDAWLEEFIDHWNGRGAWQAMPENARARSRGLGWKMYLEVRGQAQDPLRFEDCKLQIPLTVVMGERTTAAAKEMARSLVAVNPQARLEVLDRQGHMAPAVAFDSVAPSILKHLAQA</sequence>
<reference evidence="2 3" key="2">
    <citation type="submission" date="2018-12" db="EMBL/GenBank/DDBJ databases">
        <title>Rhizobacter gummiphilus sp. nov., a rubber-degrading bacterium isolated from the soil of a botanical garden in Japan.</title>
        <authorList>
            <person name="Shunsuke S.S."/>
        </authorList>
    </citation>
    <scope>NUCLEOTIDE SEQUENCE [LARGE SCALE GENOMIC DNA]</scope>
    <source>
        <strain evidence="2 3">S-16</strain>
    </source>
</reference>
<dbReference type="EMBL" id="QUSW01000001">
    <property type="protein sequence ID" value="RQP25793.1"/>
    <property type="molecule type" value="Genomic_DNA"/>
</dbReference>
<dbReference type="Proteomes" id="UP000267464">
    <property type="component" value="Unassembled WGS sequence"/>
</dbReference>
<keyword evidence="2" id="KW-0378">Hydrolase</keyword>
<dbReference type="GO" id="GO:0016787">
    <property type="term" value="F:hydrolase activity"/>
    <property type="evidence" value="ECO:0007669"/>
    <property type="project" value="UniProtKB-KW"/>
</dbReference>
<dbReference type="InterPro" id="IPR029058">
    <property type="entry name" value="AB_hydrolase_fold"/>
</dbReference>
<gene>
    <name evidence="2" type="ORF">DZC73_01625</name>
</gene>